<gene>
    <name evidence="3" type="primary">Lea30</name>
</gene>
<dbReference type="EMBL" id="MG976961">
    <property type="protein sequence ID" value="AWJ68135.1"/>
    <property type="molecule type" value="Genomic_DNA"/>
</dbReference>
<evidence type="ECO:0000313" key="3">
    <source>
        <dbReference type="EMBL" id="AWJ68135.1"/>
    </source>
</evidence>
<evidence type="ECO:0000256" key="2">
    <source>
        <dbReference type="SAM" id="MobiDB-lite"/>
    </source>
</evidence>
<dbReference type="PANTHER" id="PTHR33493:SF33">
    <property type="entry name" value="OS09G0278000 PROTEIN"/>
    <property type="match status" value="1"/>
</dbReference>
<dbReference type="InterPro" id="IPR005513">
    <property type="entry name" value="LEA_1"/>
</dbReference>
<feature type="region of interest" description="Disordered" evidence="2">
    <location>
        <begin position="36"/>
        <end position="193"/>
    </location>
</feature>
<reference evidence="3" key="1">
    <citation type="submission" date="2018-02" db="EMBL/GenBank/DDBJ databases">
        <title>Insights into the development of Late Embryogenesis Abundant (LEA) gene family in Cleistogenes songorica, a xerophyte desert plant.</title>
        <authorList>
            <person name="Muvunyi B.P."/>
            <person name="Zhang J."/>
            <person name="Wang Y."/>
        </authorList>
    </citation>
    <scope>NUCLEOTIDE SEQUENCE</scope>
</reference>
<evidence type="ECO:0000256" key="1">
    <source>
        <dbReference type="ARBA" id="ARBA00010975"/>
    </source>
</evidence>
<organism evidence="3">
    <name type="scientific">Cleistogenes songorica</name>
    <dbReference type="NCBI Taxonomy" id="121774"/>
    <lineage>
        <taxon>Eukaryota</taxon>
        <taxon>Viridiplantae</taxon>
        <taxon>Streptophyta</taxon>
        <taxon>Embryophyta</taxon>
        <taxon>Tracheophyta</taxon>
        <taxon>Spermatophyta</taxon>
        <taxon>Magnoliopsida</taxon>
        <taxon>Liliopsida</taxon>
        <taxon>Poales</taxon>
        <taxon>Poaceae</taxon>
        <taxon>PACMAD clade</taxon>
        <taxon>Chloridoideae</taxon>
        <taxon>Cynodonteae</taxon>
        <taxon>Orininae</taxon>
        <taxon>Cleistogenes</taxon>
    </lineage>
</organism>
<sequence>MQGGKSASAVESAKEAAANVGASAWAGKEKTKAVVQEKVAKARAHDPGEKAAMDARMQERVREVEAAKQDAMRRHAAAKERATAAVHQPTLPEPPARVTVDGRDAAPLSGAHLVGNDDGAPVSSATEAGAAGGHVTGATPNATETRVAATSGHVAGAPETTAAARPDGAAVVNDAARAGTTDGYPTTAGGHHP</sequence>
<accession>A0A2S1WM14</accession>
<comment type="similarity">
    <text evidence="1">Belongs to the LEA type 1 family.</text>
</comment>
<name>A0A2S1WM14_9POAL</name>
<dbReference type="PANTHER" id="PTHR33493">
    <property type="entry name" value="LATE EMBRYOGENESIS ABUNDANT PROTEIN 6-RELATED"/>
    <property type="match status" value="1"/>
</dbReference>
<protein>
    <submittedName>
        <fullName evidence="3">Late embryogenesis abundant</fullName>
    </submittedName>
</protein>
<dbReference type="Pfam" id="PF03760">
    <property type="entry name" value="LEA_1"/>
    <property type="match status" value="1"/>
</dbReference>
<proteinExistence type="inferred from homology"/>
<feature type="compositionally biased region" description="Basic and acidic residues" evidence="2">
    <location>
        <begin position="38"/>
        <end position="82"/>
    </location>
</feature>
<dbReference type="GO" id="GO:0009793">
    <property type="term" value="P:embryo development ending in seed dormancy"/>
    <property type="evidence" value="ECO:0007669"/>
    <property type="project" value="InterPro"/>
</dbReference>
<dbReference type="AlphaFoldDB" id="A0A2S1WM14"/>